<evidence type="ECO:0000256" key="1">
    <source>
        <dbReference type="ARBA" id="ARBA00007133"/>
    </source>
</evidence>
<dbReference type="PANTHER" id="PTHR13073">
    <property type="entry name" value="BLOC-1 COMPLEX SUBUNIT 1"/>
    <property type="match status" value="1"/>
</dbReference>
<dbReference type="Proteomes" id="UP000070544">
    <property type="component" value="Unassembled WGS sequence"/>
</dbReference>
<name>A0A138ZXL6_GONPJ</name>
<dbReference type="AlphaFoldDB" id="A0A138ZXL6"/>
<dbReference type="OrthoDB" id="20018at2759"/>
<organism evidence="4 5">
    <name type="scientific">Gonapodya prolifera (strain JEL478)</name>
    <name type="common">Monoblepharis prolifera</name>
    <dbReference type="NCBI Taxonomy" id="1344416"/>
    <lineage>
        <taxon>Eukaryota</taxon>
        <taxon>Fungi</taxon>
        <taxon>Fungi incertae sedis</taxon>
        <taxon>Chytridiomycota</taxon>
        <taxon>Chytridiomycota incertae sedis</taxon>
        <taxon>Monoblepharidomycetes</taxon>
        <taxon>Monoblepharidales</taxon>
        <taxon>Gonapodyaceae</taxon>
        <taxon>Gonapodya</taxon>
    </lineage>
</organism>
<dbReference type="GO" id="GO:0031083">
    <property type="term" value="C:BLOC-1 complex"/>
    <property type="evidence" value="ECO:0007669"/>
    <property type="project" value="InterPro"/>
</dbReference>
<dbReference type="PANTHER" id="PTHR13073:SF0">
    <property type="entry name" value="BIOGENESIS OF LYSOSOME-RELATED ORGANELLES COMPLEX 1 SUBUNIT 1"/>
    <property type="match status" value="1"/>
</dbReference>
<sequence length="128" mass="14654">MLAQILKDRQAKLNQEKTRIENLRRDAQSSLEHLTEILNECLNTRVGMIFRNEREIEAEEKVLSANIDAIHLQVKQWSELLTTFDTALKELGDISNWASVMERELLQTVTTMELANGQKPSYAPQSNG</sequence>
<accession>A0A138ZXL6</accession>
<dbReference type="STRING" id="1344416.A0A138ZXL6"/>
<comment type="similarity">
    <text evidence="1">Belongs to the BLOC1S1 family.</text>
</comment>
<dbReference type="EMBL" id="KQ965875">
    <property type="protein sequence ID" value="KXS09246.1"/>
    <property type="molecule type" value="Genomic_DNA"/>
</dbReference>
<proteinExistence type="inferred from homology"/>
<evidence type="ECO:0000256" key="3">
    <source>
        <dbReference type="SAM" id="Coils"/>
    </source>
</evidence>
<gene>
    <name evidence="4" type="ORF">M427DRAFT_64408</name>
</gene>
<keyword evidence="5" id="KW-1185">Reference proteome</keyword>
<dbReference type="OMA" id="WMKIMEY"/>
<evidence type="ECO:0000256" key="2">
    <source>
        <dbReference type="ARBA" id="ARBA00019577"/>
    </source>
</evidence>
<evidence type="ECO:0000313" key="5">
    <source>
        <dbReference type="Proteomes" id="UP000070544"/>
    </source>
</evidence>
<evidence type="ECO:0000313" key="4">
    <source>
        <dbReference type="EMBL" id="KXS09246.1"/>
    </source>
</evidence>
<dbReference type="GO" id="GO:0016197">
    <property type="term" value="P:endosomal transport"/>
    <property type="evidence" value="ECO:0007669"/>
    <property type="project" value="TreeGrafter"/>
</dbReference>
<feature type="coiled-coil region" evidence="3">
    <location>
        <begin position="3"/>
        <end position="40"/>
    </location>
</feature>
<keyword evidence="3" id="KW-0175">Coiled coil</keyword>
<dbReference type="InterPro" id="IPR009395">
    <property type="entry name" value="BLOC1S1"/>
</dbReference>
<protein>
    <recommendedName>
        <fullName evidence="2">Biogenesis of lysosome-related organelles complex 1 subunit 1</fullName>
    </recommendedName>
</protein>
<reference evidence="4 5" key="1">
    <citation type="journal article" date="2015" name="Genome Biol. Evol.">
        <title>Phylogenomic analyses indicate that early fungi evolved digesting cell walls of algal ancestors of land plants.</title>
        <authorList>
            <person name="Chang Y."/>
            <person name="Wang S."/>
            <person name="Sekimoto S."/>
            <person name="Aerts A.L."/>
            <person name="Choi C."/>
            <person name="Clum A."/>
            <person name="LaButti K.M."/>
            <person name="Lindquist E.A."/>
            <person name="Yee Ngan C."/>
            <person name="Ohm R.A."/>
            <person name="Salamov A.A."/>
            <person name="Grigoriev I.V."/>
            <person name="Spatafora J.W."/>
            <person name="Berbee M.L."/>
        </authorList>
    </citation>
    <scope>NUCLEOTIDE SEQUENCE [LARGE SCALE GENOMIC DNA]</scope>
    <source>
        <strain evidence="4 5">JEL478</strain>
    </source>
</reference>
<dbReference type="Pfam" id="PF06320">
    <property type="entry name" value="GCN5L1"/>
    <property type="match status" value="1"/>
</dbReference>